<organism evidence="4 5">
    <name type="scientific">Panagrolaimus superbus</name>
    <dbReference type="NCBI Taxonomy" id="310955"/>
    <lineage>
        <taxon>Eukaryota</taxon>
        <taxon>Metazoa</taxon>
        <taxon>Ecdysozoa</taxon>
        <taxon>Nematoda</taxon>
        <taxon>Chromadorea</taxon>
        <taxon>Rhabditida</taxon>
        <taxon>Tylenchina</taxon>
        <taxon>Panagrolaimomorpha</taxon>
        <taxon>Panagrolaimoidea</taxon>
        <taxon>Panagrolaimidae</taxon>
        <taxon>Panagrolaimus</taxon>
    </lineage>
</organism>
<protein>
    <submittedName>
        <fullName evidence="5">Fibronectin type-III domain-containing protein</fullName>
    </submittedName>
</protein>
<dbReference type="WBParaSite" id="PSU_v2.g3097.t1">
    <property type="protein sequence ID" value="PSU_v2.g3097.t1"/>
    <property type="gene ID" value="PSU_v2.g3097"/>
</dbReference>
<dbReference type="InterPro" id="IPR036116">
    <property type="entry name" value="FN3_sf"/>
</dbReference>
<name>A0A914YQL9_9BILA</name>
<keyword evidence="2" id="KW-0812">Transmembrane</keyword>
<feature type="domain" description="Fibronectin type-III" evidence="3">
    <location>
        <begin position="311"/>
        <end position="405"/>
    </location>
</feature>
<evidence type="ECO:0000313" key="5">
    <source>
        <dbReference type="WBParaSite" id="PSU_v2.g3097.t1"/>
    </source>
</evidence>
<feature type="compositionally biased region" description="Low complexity" evidence="1">
    <location>
        <begin position="700"/>
        <end position="712"/>
    </location>
</feature>
<keyword evidence="4" id="KW-1185">Reference proteome</keyword>
<feature type="region of interest" description="Disordered" evidence="1">
    <location>
        <begin position="700"/>
        <end position="730"/>
    </location>
</feature>
<keyword evidence="2" id="KW-0472">Membrane</keyword>
<dbReference type="PROSITE" id="PS50853">
    <property type="entry name" value="FN3"/>
    <property type="match status" value="1"/>
</dbReference>
<feature type="region of interest" description="Disordered" evidence="1">
    <location>
        <begin position="517"/>
        <end position="539"/>
    </location>
</feature>
<evidence type="ECO:0000313" key="4">
    <source>
        <dbReference type="Proteomes" id="UP000887577"/>
    </source>
</evidence>
<evidence type="ECO:0000256" key="2">
    <source>
        <dbReference type="SAM" id="Phobius"/>
    </source>
</evidence>
<dbReference type="SUPFAM" id="SSF49265">
    <property type="entry name" value="Fibronectin type III"/>
    <property type="match status" value="1"/>
</dbReference>
<keyword evidence="2" id="KW-1133">Transmembrane helix</keyword>
<dbReference type="Proteomes" id="UP000887577">
    <property type="component" value="Unplaced"/>
</dbReference>
<evidence type="ECO:0000259" key="3">
    <source>
        <dbReference type="PROSITE" id="PS50853"/>
    </source>
</evidence>
<feature type="transmembrane region" description="Helical" evidence="2">
    <location>
        <begin position="435"/>
        <end position="461"/>
    </location>
</feature>
<proteinExistence type="predicted"/>
<accession>A0A914YQL9</accession>
<dbReference type="AlphaFoldDB" id="A0A914YQL9"/>
<dbReference type="InterPro" id="IPR003961">
    <property type="entry name" value="FN3_dom"/>
</dbReference>
<evidence type="ECO:0000256" key="1">
    <source>
        <dbReference type="SAM" id="MobiDB-lite"/>
    </source>
</evidence>
<sequence>MNRSYFERPPSDRKYQIRNITDPFAYKIRVTPITRKKRLPVANMQSLENFPFFLITSEHAMAPLNSEFPIPQFNLSQIHRDPLINISWNLPPSDAEGFEISKIVIKYQHVAVTQAKFISIERPISDRFTELNKGIEVGLVFQICAAFIRKFDLAQSAWNCQTIPVKNMFNNLIYNTLKDAWLQKQLPPAVICENDNCKCTPSKVVEGGMRVEWKESSSKTAEEILENFQRQNSPEIIYIVHYTFNETDPNSKDYEFPANEGDLFAELPPLLPNTTYRIMIESRNQLNDKVDGTFFTCKTKILSPKTSPLPPPKEFDYEFINSTHLKFSWIPYSTESLSLSGYTIYWQADNKPFLPIFIPGAQSSYHIINGVRPEPHYQAYIVSRSIKFEDSPAKSPKLSIQMPPELILDFEEFHQTSTRSPTKFSNFYRDPKISFTIYIIAGLTITVLLLLGISCCCYFWCCVPLWKRRKQARLEALQRAHSNASSKLSLDTDENAGQALMDVEAFEIPILNIPPDPPNFAENSDTKGPPGGPRPLGNRRFRQMMHDEQFKQQMLELNLDPTGFGILPGTRDECFRHIQTEEDQKFYELVEEERKEIESSRRKEKRKKRTPSKFSNIAETSFIIEGQQQLTPNPSIHNDDAYSIDGLSQKYPASSSMTELSRPSQGLSPRSHSIAIYRRFFPRKRLSTVIPDVKKALMIQPPQLQQQQNQKQQQRRIDNELKPDSSNNHHYYNHQNQRLIMNSPSSLPNLADSGIVFDELSTSGGTTTSTLNPQLPTIHQGSCSGSITLVEDVLPKKSHSMLNQHLQDCRRERNSVLETSNTATLVP</sequence>
<reference evidence="5" key="1">
    <citation type="submission" date="2022-11" db="UniProtKB">
        <authorList>
            <consortium name="WormBaseParasite"/>
        </authorList>
    </citation>
    <scope>IDENTIFICATION</scope>
</reference>